<dbReference type="OrthoDB" id="275583at2759"/>
<feature type="coiled-coil region" evidence="13">
    <location>
        <begin position="262"/>
        <end position="441"/>
    </location>
</feature>
<evidence type="ECO:0000256" key="9">
    <source>
        <dbReference type="ARBA" id="ARBA00023069"/>
    </source>
</evidence>
<evidence type="ECO:0000256" key="7">
    <source>
        <dbReference type="ARBA" id="ARBA00022846"/>
    </source>
</evidence>
<evidence type="ECO:0000256" key="12">
    <source>
        <dbReference type="ARBA" id="ARBA00031568"/>
    </source>
</evidence>
<evidence type="ECO:0000256" key="2">
    <source>
        <dbReference type="ARBA" id="ARBA00004245"/>
    </source>
</evidence>
<evidence type="ECO:0000256" key="1">
    <source>
        <dbReference type="ARBA" id="ARBA00004230"/>
    </source>
</evidence>
<feature type="region of interest" description="Disordered" evidence="14">
    <location>
        <begin position="37"/>
        <end position="74"/>
    </location>
</feature>
<dbReference type="STRING" id="6832.A0A553NQT5"/>
<dbReference type="PANTHER" id="PTHR31543:SF0">
    <property type="entry name" value="DYNEIN REGULATORY COMPLEX SUBUNIT 4"/>
    <property type="match status" value="1"/>
</dbReference>
<keyword evidence="17" id="KW-1185">Reference proteome</keyword>
<evidence type="ECO:0000313" key="16">
    <source>
        <dbReference type="EMBL" id="TRY67797.1"/>
    </source>
</evidence>
<comment type="subcellular location">
    <subcellularLocation>
        <location evidence="1">Cell projection</location>
        <location evidence="1">Cilium</location>
        <location evidence="1">Flagellum</location>
    </subcellularLocation>
    <subcellularLocation>
        <location evidence="2">Cytoplasm</location>
        <location evidence="2">Cytoskeleton</location>
    </subcellularLocation>
</comment>
<evidence type="ECO:0000256" key="14">
    <source>
        <dbReference type="SAM" id="MobiDB-lite"/>
    </source>
</evidence>
<dbReference type="GO" id="GO:0005794">
    <property type="term" value="C:Golgi apparatus"/>
    <property type="evidence" value="ECO:0007669"/>
    <property type="project" value="TreeGrafter"/>
</dbReference>
<dbReference type="EMBL" id="VCGU01000011">
    <property type="protein sequence ID" value="TRY67797.1"/>
    <property type="molecule type" value="Genomic_DNA"/>
</dbReference>
<evidence type="ECO:0000259" key="15">
    <source>
        <dbReference type="Pfam" id="PF13851"/>
    </source>
</evidence>
<keyword evidence="10" id="KW-0206">Cytoskeleton</keyword>
<dbReference type="Pfam" id="PF13851">
    <property type="entry name" value="GAS"/>
    <property type="match status" value="1"/>
</dbReference>
<feature type="compositionally biased region" description="Basic residues" evidence="14">
    <location>
        <begin position="45"/>
        <end position="57"/>
    </location>
</feature>
<gene>
    <name evidence="16" type="ORF">TCAL_09933</name>
</gene>
<dbReference type="GO" id="GO:0031267">
    <property type="term" value="F:small GTPase binding"/>
    <property type="evidence" value="ECO:0007669"/>
    <property type="project" value="InterPro"/>
</dbReference>
<evidence type="ECO:0000313" key="17">
    <source>
        <dbReference type="Proteomes" id="UP000318571"/>
    </source>
</evidence>
<feature type="coiled-coil region" evidence="13">
    <location>
        <begin position="466"/>
        <end position="493"/>
    </location>
</feature>
<dbReference type="GO" id="GO:0008017">
    <property type="term" value="F:microtubule binding"/>
    <property type="evidence" value="ECO:0007669"/>
    <property type="project" value="InterPro"/>
</dbReference>
<organism evidence="16 17">
    <name type="scientific">Tigriopus californicus</name>
    <name type="common">Marine copepod</name>
    <dbReference type="NCBI Taxonomy" id="6832"/>
    <lineage>
        <taxon>Eukaryota</taxon>
        <taxon>Metazoa</taxon>
        <taxon>Ecdysozoa</taxon>
        <taxon>Arthropoda</taxon>
        <taxon>Crustacea</taxon>
        <taxon>Multicrustacea</taxon>
        <taxon>Hexanauplia</taxon>
        <taxon>Copepoda</taxon>
        <taxon>Harpacticoida</taxon>
        <taxon>Harpacticidae</taxon>
        <taxon>Tigriopus</taxon>
    </lineage>
</organism>
<dbReference type="InterPro" id="IPR025593">
    <property type="entry name" value="GAS8_dom"/>
</dbReference>
<feature type="domain" description="Growth arrest-specific protein 8" evidence="15">
    <location>
        <begin position="272"/>
        <end position="451"/>
    </location>
</feature>
<proteinExistence type="inferred from homology"/>
<evidence type="ECO:0000256" key="10">
    <source>
        <dbReference type="ARBA" id="ARBA00023212"/>
    </source>
</evidence>
<dbReference type="Proteomes" id="UP000318571">
    <property type="component" value="Chromosome 4"/>
</dbReference>
<keyword evidence="8 13" id="KW-0175">Coiled coil</keyword>
<feature type="region of interest" description="Disordered" evidence="14">
    <location>
        <begin position="497"/>
        <end position="549"/>
    </location>
</feature>
<feature type="coiled-coil region" evidence="13">
    <location>
        <begin position="78"/>
        <end position="140"/>
    </location>
</feature>
<keyword evidence="11" id="KW-0966">Cell projection</keyword>
<dbReference type="GO" id="GO:0005874">
    <property type="term" value="C:microtubule"/>
    <property type="evidence" value="ECO:0007669"/>
    <property type="project" value="UniProtKB-KW"/>
</dbReference>
<comment type="caution">
    <text evidence="16">The sequence shown here is derived from an EMBL/GenBank/DDBJ whole genome shotgun (WGS) entry which is preliminary data.</text>
</comment>
<dbReference type="PANTHER" id="PTHR31543">
    <property type="entry name" value="DYNEIN REGULATORY COMPLEX SUBUNIT 4"/>
    <property type="match status" value="1"/>
</dbReference>
<dbReference type="InterPro" id="IPR039308">
    <property type="entry name" value="GAS8"/>
</dbReference>
<evidence type="ECO:0000256" key="8">
    <source>
        <dbReference type="ARBA" id="ARBA00023054"/>
    </source>
</evidence>
<accession>A0A553NQT5</accession>
<keyword evidence="7" id="KW-0282">Flagellum</keyword>
<dbReference type="AlphaFoldDB" id="A0A553NQT5"/>
<keyword evidence="5" id="KW-0963">Cytoplasm</keyword>
<keyword evidence="6" id="KW-0493">Microtubule</keyword>
<feature type="compositionally biased region" description="Low complexity" evidence="14">
    <location>
        <begin position="516"/>
        <end position="549"/>
    </location>
</feature>
<evidence type="ECO:0000256" key="3">
    <source>
        <dbReference type="ARBA" id="ARBA00009859"/>
    </source>
</evidence>
<dbReference type="OMA" id="MELTNHY"/>
<dbReference type="GO" id="GO:0031514">
    <property type="term" value="C:motile cilium"/>
    <property type="evidence" value="ECO:0007669"/>
    <property type="project" value="UniProtKB-SubCell"/>
</dbReference>
<comment type="similarity">
    <text evidence="3">Belongs to the DRC4 family.</text>
</comment>
<evidence type="ECO:0000256" key="13">
    <source>
        <dbReference type="SAM" id="Coils"/>
    </source>
</evidence>
<sequence>MRFRFKMCRTALPLGERERKGKYKLWNVKLDQCGTRHQKEQFKMGPKKKTVKKKTGKKAGGARGPTIIDGVPVSDMTKDHLEGHVKRLQEELQRERDERNFFQLERDRLTTFWDVSKKQLEECRAEARVKDRELEESEERHQTEVKVYKQKVKYLLFEQEHNLADLKAENMVCLKVAKEENQKIEQLHLNDKRQLQEQLHTKDKQYQEVLRNLKLSQAEELERQIQAFEDRVNGIEKRYSERFVLMRQELHLRLKSEVSETEERKNAQIDNIKKRNEKALTEMRNYYNDITLNNLAMISTLKEETKQKDEILERNEQLLGTVQQENKKLVEPLKKAKEELSDLQRQLVLYEKEKSALNNARAKLRSSLKKVEELDWELEVLQQKYDRAIGERDDIQEKFSNAILELQQKSSLKYLVLERKIDAMKNELDVKEAQLHSVLSDVSNSNTILNPRTQVAANVSRQRNLLEDTRNVVKDQNQRIIQLEREILLMRQKKLWGDNSPSESSMSSAATLRNPSSSSASRGSQESTFSSSQSLSGSLSEDASSGNLS</sequence>
<reference evidence="16 17" key="1">
    <citation type="journal article" date="2018" name="Nat. Ecol. Evol.">
        <title>Genomic signatures of mitonuclear coevolution across populations of Tigriopus californicus.</title>
        <authorList>
            <person name="Barreto F.S."/>
            <person name="Watson E.T."/>
            <person name="Lima T.G."/>
            <person name="Willett C.S."/>
            <person name="Edmands S."/>
            <person name="Li W."/>
            <person name="Burton R.S."/>
        </authorList>
    </citation>
    <scope>NUCLEOTIDE SEQUENCE [LARGE SCALE GENOMIC DNA]</scope>
    <source>
        <strain evidence="16 17">San Diego</strain>
    </source>
</reference>
<evidence type="ECO:0000256" key="11">
    <source>
        <dbReference type="ARBA" id="ARBA00023273"/>
    </source>
</evidence>
<protein>
    <recommendedName>
        <fullName evidence="4">Dynein regulatory complex subunit 4</fullName>
    </recommendedName>
    <alternativeName>
        <fullName evidence="12">Growth arrest-specific protein 8</fullName>
    </alternativeName>
</protein>
<dbReference type="GO" id="GO:0048870">
    <property type="term" value="P:cell motility"/>
    <property type="evidence" value="ECO:0007669"/>
    <property type="project" value="InterPro"/>
</dbReference>
<evidence type="ECO:0000256" key="4">
    <source>
        <dbReference type="ARBA" id="ARBA00021301"/>
    </source>
</evidence>
<feature type="coiled-coil region" evidence="13">
    <location>
        <begin position="192"/>
        <end position="238"/>
    </location>
</feature>
<evidence type="ECO:0000256" key="6">
    <source>
        <dbReference type="ARBA" id="ARBA00022701"/>
    </source>
</evidence>
<name>A0A553NQT5_TIGCA</name>
<keyword evidence="9" id="KW-0969">Cilium</keyword>
<evidence type="ECO:0000256" key="5">
    <source>
        <dbReference type="ARBA" id="ARBA00022490"/>
    </source>
</evidence>